<organism evidence="11 12">
    <name type="scientific">Austwickia chelonae NBRC 105200</name>
    <dbReference type="NCBI Taxonomy" id="1184607"/>
    <lineage>
        <taxon>Bacteria</taxon>
        <taxon>Bacillati</taxon>
        <taxon>Actinomycetota</taxon>
        <taxon>Actinomycetes</taxon>
        <taxon>Micrococcales</taxon>
        <taxon>Dermatophilaceae</taxon>
        <taxon>Austwickia</taxon>
    </lineage>
</organism>
<keyword evidence="9" id="KW-0472">Membrane</keyword>
<feature type="domain" description="ABC transporter" evidence="10">
    <location>
        <begin position="22"/>
        <end position="258"/>
    </location>
</feature>
<evidence type="ECO:0000256" key="3">
    <source>
        <dbReference type="ARBA" id="ARBA00022475"/>
    </source>
</evidence>
<comment type="subcellular location">
    <subcellularLocation>
        <location evidence="1">Cell membrane</location>
        <topology evidence="1">Peripheral membrane protein</topology>
    </subcellularLocation>
</comment>
<dbReference type="STRING" id="100225.SAMN05421595_2745"/>
<keyword evidence="5" id="KW-0547">Nucleotide-binding</keyword>
<keyword evidence="2" id="KW-0813">Transport</keyword>
<keyword evidence="7" id="KW-0408">Iron</keyword>
<dbReference type="InterPro" id="IPR003593">
    <property type="entry name" value="AAA+_ATPase"/>
</dbReference>
<dbReference type="eggNOG" id="COG1120">
    <property type="taxonomic scope" value="Bacteria"/>
</dbReference>
<dbReference type="Gene3D" id="3.40.50.300">
    <property type="entry name" value="P-loop containing nucleotide triphosphate hydrolases"/>
    <property type="match status" value="1"/>
</dbReference>
<proteinExistence type="predicted"/>
<evidence type="ECO:0000256" key="6">
    <source>
        <dbReference type="ARBA" id="ARBA00022840"/>
    </source>
</evidence>
<dbReference type="Proteomes" id="UP000008495">
    <property type="component" value="Unassembled WGS sequence"/>
</dbReference>
<dbReference type="PROSITE" id="PS50893">
    <property type="entry name" value="ABC_TRANSPORTER_2"/>
    <property type="match status" value="1"/>
</dbReference>
<dbReference type="GO" id="GO:0016887">
    <property type="term" value="F:ATP hydrolysis activity"/>
    <property type="evidence" value="ECO:0007669"/>
    <property type="project" value="InterPro"/>
</dbReference>
<dbReference type="PANTHER" id="PTHR42771">
    <property type="entry name" value="IRON(3+)-HYDROXAMATE IMPORT ATP-BINDING PROTEIN FHUC"/>
    <property type="match status" value="1"/>
</dbReference>
<dbReference type="SMART" id="SM00382">
    <property type="entry name" value="AAA"/>
    <property type="match status" value="1"/>
</dbReference>
<dbReference type="FunFam" id="3.40.50.300:FF:000134">
    <property type="entry name" value="Iron-enterobactin ABC transporter ATP-binding protein"/>
    <property type="match status" value="1"/>
</dbReference>
<dbReference type="Pfam" id="PF00005">
    <property type="entry name" value="ABC_tran"/>
    <property type="match status" value="1"/>
</dbReference>
<dbReference type="PANTHER" id="PTHR42771:SF2">
    <property type="entry name" value="IRON(3+)-HYDROXAMATE IMPORT ATP-BINDING PROTEIN FHUC"/>
    <property type="match status" value="1"/>
</dbReference>
<evidence type="ECO:0000313" key="12">
    <source>
        <dbReference type="Proteomes" id="UP000008495"/>
    </source>
</evidence>
<dbReference type="GO" id="GO:0006826">
    <property type="term" value="P:iron ion transport"/>
    <property type="evidence" value="ECO:0007669"/>
    <property type="project" value="UniProtKB-KW"/>
</dbReference>
<evidence type="ECO:0000313" key="11">
    <source>
        <dbReference type="EMBL" id="GAB78475.1"/>
    </source>
</evidence>
<evidence type="ECO:0000256" key="4">
    <source>
        <dbReference type="ARBA" id="ARBA00022496"/>
    </source>
</evidence>
<keyword evidence="8" id="KW-0406">Ion transport</keyword>
<evidence type="ECO:0000256" key="8">
    <source>
        <dbReference type="ARBA" id="ARBA00023065"/>
    </source>
</evidence>
<evidence type="ECO:0000259" key="10">
    <source>
        <dbReference type="PROSITE" id="PS50893"/>
    </source>
</evidence>
<dbReference type="CDD" id="cd03214">
    <property type="entry name" value="ABC_Iron-Siderophores_B12_Hemin"/>
    <property type="match status" value="1"/>
</dbReference>
<accession>K6VT09</accession>
<gene>
    <name evidence="11" type="ORF">AUCHE_09_00800</name>
</gene>
<dbReference type="GO" id="GO:0005524">
    <property type="term" value="F:ATP binding"/>
    <property type="evidence" value="ECO:0007669"/>
    <property type="project" value="UniProtKB-KW"/>
</dbReference>
<dbReference type="InterPro" id="IPR003439">
    <property type="entry name" value="ABC_transporter-like_ATP-bd"/>
</dbReference>
<dbReference type="InterPro" id="IPR017871">
    <property type="entry name" value="ABC_transporter-like_CS"/>
</dbReference>
<evidence type="ECO:0000256" key="9">
    <source>
        <dbReference type="ARBA" id="ARBA00023136"/>
    </source>
</evidence>
<protein>
    <submittedName>
        <fullName evidence="11">Putative ABC transporter ATP-binding protein</fullName>
    </submittedName>
</protein>
<dbReference type="GO" id="GO:0005886">
    <property type="term" value="C:plasma membrane"/>
    <property type="evidence" value="ECO:0007669"/>
    <property type="project" value="UniProtKB-SubCell"/>
</dbReference>
<evidence type="ECO:0000256" key="5">
    <source>
        <dbReference type="ARBA" id="ARBA00022741"/>
    </source>
</evidence>
<name>K6VT09_9MICO</name>
<evidence type="ECO:0000256" key="1">
    <source>
        <dbReference type="ARBA" id="ARBA00004202"/>
    </source>
</evidence>
<keyword evidence="12" id="KW-1185">Reference proteome</keyword>
<dbReference type="InterPro" id="IPR027417">
    <property type="entry name" value="P-loop_NTPase"/>
</dbReference>
<reference evidence="11 12" key="1">
    <citation type="submission" date="2012-08" db="EMBL/GenBank/DDBJ databases">
        <title>Whole genome shotgun sequence of Austwickia chelonae NBRC 105200.</title>
        <authorList>
            <person name="Yoshida I."/>
            <person name="Hosoyama A."/>
            <person name="Tsuchikane K."/>
            <person name="Katsumata H."/>
            <person name="Ando Y."/>
            <person name="Ohji S."/>
            <person name="Hamada M."/>
            <person name="Tamura T."/>
            <person name="Yamazoe A."/>
            <person name="Yamazaki S."/>
            <person name="Fujita N."/>
        </authorList>
    </citation>
    <scope>NUCLEOTIDE SEQUENCE [LARGE SCALE GENOMIC DNA]</scope>
    <source>
        <strain evidence="11 12">NBRC 105200</strain>
    </source>
</reference>
<keyword evidence="6 11" id="KW-0067">ATP-binding</keyword>
<dbReference type="EMBL" id="BAGZ01000009">
    <property type="protein sequence ID" value="GAB78475.1"/>
    <property type="molecule type" value="Genomic_DNA"/>
</dbReference>
<dbReference type="InterPro" id="IPR051535">
    <property type="entry name" value="Siderophore_ABC-ATPase"/>
</dbReference>
<dbReference type="AlphaFoldDB" id="K6VT09"/>
<evidence type="ECO:0000256" key="2">
    <source>
        <dbReference type="ARBA" id="ARBA00022448"/>
    </source>
</evidence>
<comment type="caution">
    <text evidence="11">The sequence shown here is derived from an EMBL/GenBank/DDBJ whole genome shotgun (WGS) entry which is preliminary data.</text>
</comment>
<dbReference type="RefSeq" id="WP_006503230.1">
    <property type="nucleotide sequence ID" value="NZ_BAGZ01000009.1"/>
</dbReference>
<evidence type="ECO:0000256" key="7">
    <source>
        <dbReference type="ARBA" id="ARBA00023004"/>
    </source>
</evidence>
<keyword evidence="4" id="KW-0410">Iron transport</keyword>
<keyword evidence="3" id="KW-1003">Cell membrane</keyword>
<dbReference type="SUPFAM" id="SSF52540">
    <property type="entry name" value="P-loop containing nucleoside triphosphate hydrolases"/>
    <property type="match status" value="1"/>
</dbReference>
<dbReference type="PROSITE" id="PS00211">
    <property type="entry name" value="ABC_TRANSPORTER_1"/>
    <property type="match status" value="1"/>
</dbReference>
<sequence length="284" mass="30546">MSLDETTPAVAGPDSRAAAPRLTVHGARVGYGDKVVLPEVDLSIPTGVITTVIGPNGCGKSTLLRSLARLLPPSAGRVCLDGQDLYRLRPRQVATVIGLLPQMPVAPEGMTVADLVALGRHPHHSWWRQWAADDADHVRQALELTGVGDLAGRSVDTLSGGQRQRVWLAMALAQDTDVVLLDEPSTYLDLAHALDLLDLVDVLHDERGRTVVMVLHDLVLATRYSDHLVVMKDGRVVATGAPQDVVTEELLSEVFGLQAQVVPDPVSDRPLIVPIGRRHTTVVC</sequence>